<dbReference type="AlphaFoldDB" id="A0A7R8YT93"/>
<keyword evidence="3" id="KW-1185">Reference proteome</keyword>
<name>A0A7R8YT93_HERIL</name>
<proteinExistence type="predicted"/>
<organism evidence="2 3">
    <name type="scientific">Hermetia illucens</name>
    <name type="common">Black soldier fly</name>
    <dbReference type="NCBI Taxonomy" id="343691"/>
    <lineage>
        <taxon>Eukaryota</taxon>
        <taxon>Metazoa</taxon>
        <taxon>Ecdysozoa</taxon>
        <taxon>Arthropoda</taxon>
        <taxon>Hexapoda</taxon>
        <taxon>Insecta</taxon>
        <taxon>Pterygota</taxon>
        <taxon>Neoptera</taxon>
        <taxon>Endopterygota</taxon>
        <taxon>Diptera</taxon>
        <taxon>Brachycera</taxon>
        <taxon>Stratiomyomorpha</taxon>
        <taxon>Stratiomyidae</taxon>
        <taxon>Hermetiinae</taxon>
        <taxon>Hermetia</taxon>
    </lineage>
</organism>
<feature type="region of interest" description="Disordered" evidence="1">
    <location>
        <begin position="373"/>
        <end position="392"/>
    </location>
</feature>
<dbReference type="InParanoid" id="A0A7R8YT93"/>
<protein>
    <submittedName>
        <fullName evidence="2">Uncharacterized protein</fullName>
    </submittedName>
</protein>
<gene>
    <name evidence="2" type="ORF">HERILL_LOCUS7192</name>
</gene>
<reference evidence="2 3" key="1">
    <citation type="submission" date="2020-11" db="EMBL/GenBank/DDBJ databases">
        <authorList>
            <person name="Wallbank WR R."/>
            <person name="Pardo Diaz C."/>
            <person name="Kozak K."/>
            <person name="Martin S."/>
            <person name="Jiggins C."/>
            <person name="Moest M."/>
            <person name="Warren A I."/>
            <person name="Generalovic N T."/>
            <person name="Byers J.R.P. K."/>
            <person name="Montejo-Kovacevich G."/>
            <person name="Yen C E."/>
        </authorList>
    </citation>
    <scope>NUCLEOTIDE SEQUENCE [LARGE SCALE GENOMIC DNA]</scope>
</reference>
<evidence type="ECO:0000313" key="3">
    <source>
        <dbReference type="Proteomes" id="UP000594454"/>
    </source>
</evidence>
<dbReference type="Proteomes" id="UP000594454">
    <property type="component" value="Chromosome 3"/>
</dbReference>
<feature type="compositionally biased region" description="Basic and acidic residues" evidence="1">
    <location>
        <begin position="91"/>
        <end position="105"/>
    </location>
</feature>
<accession>A0A7R8YT93</accession>
<dbReference type="OrthoDB" id="8062712at2759"/>
<dbReference type="EMBL" id="LR899011">
    <property type="protein sequence ID" value="CAD7084289.1"/>
    <property type="molecule type" value="Genomic_DNA"/>
</dbReference>
<sequence length="473" mass="53140">MEWDDDEDFGGGGPTLEWDETGIQLTGAGKPKTLPPSPPPPPPQPKETDFFRSFLNTAREEQREKLSTVAKSVREANVSRRAVSPGAASTQREEDDRQEKQKEATTRTYLDFLLHKRHQTARERAYELRQQGYKIPEGREYFSFIGEPVTRTPEFRRHTLPAPGKEPALREPSWLHELSHATPKSFEGMDESYKGQLSAILAEGDIDWDASFEGVPKADTQQWEQLQGMNLEYYAFNMQESPFLALNTLGSYGKDTSLDKSKDDEKDISKSVAELIEKALDYLIDDVYFPGVIDDAVNGKINFNQIAFNLVFDDDDVPEDAPPMDKQPISLIEAFDKRVERQKGAIKKTTMQSPPPSGPADLEAEMEATLGDIQEPEGGERPDLSTFVQESPSKTKVLNREELVLASTVGIDVSTIVQNKPVNELIMAINSLQKAEYMNDYDKSFQAAEEAYKRAPPELAESVGYTLFLSFIK</sequence>
<feature type="region of interest" description="Disordered" evidence="1">
    <location>
        <begin position="1"/>
        <end position="106"/>
    </location>
</feature>
<feature type="compositionally biased region" description="Pro residues" evidence="1">
    <location>
        <begin position="33"/>
        <end position="45"/>
    </location>
</feature>
<evidence type="ECO:0000313" key="2">
    <source>
        <dbReference type="EMBL" id="CAD7084289.1"/>
    </source>
</evidence>
<feature type="compositionally biased region" description="Basic and acidic residues" evidence="1">
    <location>
        <begin position="58"/>
        <end position="78"/>
    </location>
</feature>
<evidence type="ECO:0000256" key="1">
    <source>
        <dbReference type="SAM" id="MobiDB-lite"/>
    </source>
</evidence>